<evidence type="ECO:0000313" key="3">
    <source>
        <dbReference type="Proteomes" id="UP000285596"/>
    </source>
</evidence>
<dbReference type="RefSeq" id="WP_030580684.1">
    <property type="nucleotide sequence ID" value="NZ_JBIBSK010000016.1"/>
</dbReference>
<accession>A0A423V4T3</accession>
<dbReference type="CDD" id="cd00038">
    <property type="entry name" value="CAP_ED"/>
    <property type="match status" value="1"/>
</dbReference>
<evidence type="ECO:0000313" key="2">
    <source>
        <dbReference type="EMBL" id="ROV69622.1"/>
    </source>
</evidence>
<dbReference type="Gene3D" id="2.60.120.10">
    <property type="entry name" value="Jelly Rolls"/>
    <property type="match status" value="1"/>
</dbReference>
<evidence type="ECO:0000259" key="1">
    <source>
        <dbReference type="PROSITE" id="PS50042"/>
    </source>
</evidence>
<sequence>MITTMMTAALPTAHRNRLMRTAREAVFEPGARLLEEGEPADRFWVIRSGTVALDSQALGQSAPTIDSLGHEELLGWSWHFPPYRWQLGAQALSQVRAWEFDAATVRAMCAADAEFGRSIAVWVGSVVACRLRATRERLLNPNAHHGDEVGA</sequence>
<dbReference type="EMBL" id="QWFA01000017">
    <property type="protein sequence ID" value="ROV69622.1"/>
    <property type="molecule type" value="Genomic_DNA"/>
</dbReference>
<proteinExistence type="predicted"/>
<gene>
    <name evidence="2" type="ORF">D3105_05090</name>
</gene>
<name>A0A423V4T3_STRGL</name>
<dbReference type="InterPro" id="IPR018490">
    <property type="entry name" value="cNMP-bd_dom_sf"/>
</dbReference>
<dbReference type="Pfam" id="PF00027">
    <property type="entry name" value="cNMP_binding"/>
    <property type="match status" value="1"/>
</dbReference>
<comment type="caution">
    <text evidence="2">The sequence shown here is derived from an EMBL/GenBank/DDBJ whole genome shotgun (WGS) entry which is preliminary data.</text>
</comment>
<dbReference type="Proteomes" id="UP000285596">
    <property type="component" value="Unassembled WGS sequence"/>
</dbReference>
<dbReference type="InterPro" id="IPR000595">
    <property type="entry name" value="cNMP-bd_dom"/>
</dbReference>
<dbReference type="InterPro" id="IPR014710">
    <property type="entry name" value="RmlC-like_jellyroll"/>
</dbReference>
<protein>
    <submittedName>
        <fullName evidence="2">Cyclic nucleotide-binding domain-containing protein</fullName>
    </submittedName>
</protein>
<organism evidence="2 3">
    <name type="scientific">Streptomyces globisporus</name>
    <dbReference type="NCBI Taxonomy" id="1908"/>
    <lineage>
        <taxon>Bacteria</taxon>
        <taxon>Bacillati</taxon>
        <taxon>Actinomycetota</taxon>
        <taxon>Actinomycetes</taxon>
        <taxon>Kitasatosporales</taxon>
        <taxon>Streptomycetaceae</taxon>
        <taxon>Streptomyces</taxon>
    </lineage>
</organism>
<feature type="domain" description="Cyclic nucleotide-binding" evidence="1">
    <location>
        <begin position="6"/>
        <end position="75"/>
    </location>
</feature>
<reference evidence="2 3" key="1">
    <citation type="submission" date="2018-08" db="EMBL/GenBank/DDBJ databases">
        <title>Streptomyces globisporus 1912-4Crt, whole genome shotgun sequence.</title>
        <authorList>
            <person name="Matselyukh B."/>
        </authorList>
    </citation>
    <scope>NUCLEOTIDE SEQUENCE [LARGE SCALE GENOMIC DNA]</scope>
    <source>
        <strain evidence="2 3">1912-4Crt</strain>
    </source>
</reference>
<dbReference type="AlphaFoldDB" id="A0A423V4T3"/>
<dbReference type="PROSITE" id="PS50042">
    <property type="entry name" value="CNMP_BINDING_3"/>
    <property type="match status" value="1"/>
</dbReference>
<dbReference type="SUPFAM" id="SSF51206">
    <property type="entry name" value="cAMP-binding domain-like"/>
    <property type="match status" value="1"/>
</dbReference>